<dbReference type="EMBL" id="CP182909">
    <property type="protein sequence ID" value="XPM65530.1"/>
    <property type="molecule type" value="Genomic_DNA"/>
</dbReference>
<name>A0ACD5GX56_9CYAN</name>
<dbReference type="Proteomes" id="UP000095472">
    <property type="component" value="Chromosome"/>
</dbReference>
<sequence>MTAPKSLEETTKKVQGGINAIQGGADAEKMYTPDDSQSTTSVEEKIGDALQNIKGTLTGDN</sequence>
<gene>
    <name evidence="1" type="ORF">BH720_007650</name>
</gene>
<reference evidence="1 2" key="1">
    <citation type="journal article" date="2016" name="Genome Announc.">
        <title>Draft Genome Sequence of the Thermotolerant Cyanobacterium Desertifilum sp. IPPAS B-1220.</title>
        <authorList>
            <person name="Mironov K.S."/>
            <person name="Sinetova M.A."/>
            <person name="Bolatkhan K."/>
            <person name="Zayadan B.K."/>
            <person name="Ustinova V.V."/>
            <person name="Kupriyanova E.V."/>
            <person name="Skrypnik A.N."/>
            <person name="Gogoleva N.E."/>
            <person name="Gogolev Y.V."/>
            <person name="Los D.A."/>
        </authorList>
    </citation>
    <scope>NUCLEOTIDE SEQUENCE [LARGE SCALE GENOMIC DNA]</scope>
    <source>
        <strain evidence="1 2">IPPAS B-1220</strain>
    </source>
</reference>
<accession>A0ACD5GX56</accession>
<proteinExistence type="predicted"/>
<keyword evidence="2" id="KW-1185">Reference proteome</keyword>
<evidence type="ECO:0000313" key="1">
    <source>
        <dbReference type="EMBL" id="XPM65530.1"/>
    </source>
</evidence>
<organism evidence="1 2">
    <name type="scientific">Desertifilum tharense IPPAS B-1220</name>
    <dbReference type="NCBI Taxonomy" id="1781255"/>
    <lineage>
        <taxon>Bacteria</taxon>
        <taxon>Bacillati</taxon>
        <taxon>Cyanobacteriota</taxon>
        <taxon>Cyanophyceae</taxon>
        <taxon>Desertifilales</taxon>
        <taxon>Desertifilaceae</taxon>
        <taxon>Desertifilum</taxon>
    </lineage>
</organism>
<protein>
    <submittedName>
        <fullName evidence="1">Uncharacterized protein</fullName>
    </submittedName>
</protein>
<evidence type="ECO:0000313" key="2">
    <source>
        <dbReference type="Proteomes" id="UP000095472"/>
    </source>
</evidence>